<gene>
    <name evidence="1" type="ORF">ENSA5_34250</name>
</gene>
<reference evidence="1 2" key="1">
    <citation type="submission" date="2018-03" db="EMBL/GenBank/DDBJ databases">
        <title>Draft Genome Sequences of the Obligatory Marine Myxobacteria Enhygromyxa salina SWB005.</title>
        <authorList>
            <person name="Poehlein A."/>
            <person name="Moghaddam J.A."/>
            <person name="Harms H."/>
            <person name="Alanjari M."/>
            <person name="Koenig G.M."/>
            <person name="Daniel R."/>
            <person name="Schaeberle T.F."/>
        </authorList>
    </citation>
    <scope>NUCLEOTIDE SEQUENCE [LARGE SCALE GENOMIC DNA]</scope>
    <source>
        <strain evidence="1 2">SWB005</strain>
    </source>
</reference>
<evidence type="ECO:0000313" key="1">
    <source>
        <dbReference type="EMBL" id="PRP97433.1"/>
    </source>
</evidence>
<name>A0A2S9XX58_9BACT</name>
<evidence type="ECO:0008006" key="3">
    <source>
        <dbReference type="Google" id="ProtNLM"/>
    </source>
</evidence>
<comment type="caution">
    <text evidence="1">The sequence shown here is derived from an EMBL/GenBank/DDBJ whole genome shotgun (WGS) entry which is preliminary data.</text>
</comment>
<dbReference type="AlphaFoldDB" id="A0A2S9XX58"/>
<keyword evidence="2" id="KW-1185">Reference proteome</keyword>
<dbReference type="OrthoDB" id="1190024at2"/>
<organism evidence="1 2">
    <name type="scientific">Enhygromyxa salina</name>
    <dbReference type="NCBI Taxonomy" id="215803"/>
    <lineage>
        <taxon>Bacteria</taxon>
        <taxon>Pseudomonadati</taxon>
        <taxon>Myxococcota</taxon>
        <taxon>Polyangia</taxon>
        <taxon>Nannocystales</taxon>
        <taxon>Nannocystaceae</taxon>
        <taxon>Enhygromyxa</taxon>
    </lineage>
</organism>
<dbReference type="EMBL" id="PVNK01000158">
    <property type="protein sequence ID" value="PRP97433.1"/>
    <property type="molecule type" value="Genomic_DNA"/>
</dbReference>
<accession>A0A2S9XX58</accession>
<sequence>MATIQELVALTDELVQLAPWWAGWARPISEGEIALFETEHGVALWPGHRAVLVEIGDHAPLPTRPGGALAPLARARALTTASAFVGPLADAFPHSGAAPVELEWDDDRDDYADPHWLRGCLPLTGTGCDESYVLVVSGPDRGRVWGVTPSGAPQLHPTGLAFCAWYRAELERGVARERARHGELTELERRVTRDPEDVEALVELGRAHLFDDRQRAASLLERAWSIGRGDPRAHGLGRAIAQLDLLEDRQDLRDRQDRQDRHDRIAAMADLEDSAEVSWLRSYAAIAAARRGDDAEAVTLFERGKTPAPLCPIAAGYRGLALWRSGQPDRALAALARAPTLANLAMSAKIRGEQGDLDGARRGWARVRLGLTRGSEDAPRAPTLADFITLPAPSLADVDAALARLGVHSG</sequence>
<dbReference type="Gene3D" id="1.25.40.10">
    <property type="entry name" value="Tetratricopeptide repeat domain"/>
    <property type="match status" value="1"/>
</dbReference>
<evidence type="ECO:0000313" key="2">
    <source>
        <dbReference type="Proteomes" id="UP000237968"/>
    </source>
</evidence>
<protein>
    <recommendedName>
        <fullName evidence="3">Tetratricopeptide repeat protein</fullName>
    </recommendedName>
</protein>
<dbReference type="SUPFAM" id="SSF48452">
    <property type="entry name" value="TPR-like"/>
    <property type="match status" value="1"/>
</dbReference>
<dbReference type="InterPro" id="IPR011990">
    <property type="entry name" value="TPR-like_helical_dom_sf"/>
</dbReference>
<proteinExistence type="predicted"/>
<dbReference type="RefSeq" id="WP_106392775.1">
    <property type="nucleotide sequence ID" value="NZ_PVNK01000158.1"/>
</dbReference>
<dbReference type="Proteomes" id="UP000237968">
    <property type="component" value="Unassembled WGS sequence"/>
</dbReference>